<proteinExistence type="predicted"/>
<dbReference type="EMBL" id="KU052222">
    <property type="protein sequence ID" value="API81726.1"/>
    <property type="molecule type" value="Genomic_DNA"/>
</dbReference>
<accession>A0A1L4BK85</accession>
<gene>
    <name evidence="1" type="primary">MV09</name>
    <name evidence="1" type="ORF">Mvrk_gpp09</name>
</gene>
<protein>
    <submittedName>
        <fullName evidence="1">Uncharacterized protein</fullName>
    </submittedName>
</protein>
<name>A0A1L4BK85_9VIRU</name>
<reference evidence="1" key="1">
    <citation type="journal article" date="2016" name="Nature">
        <title>Host genome integration and giant virus-induced reactivation of the virophage mavirus.</title>
        <authorList>
            <person name="Fischer M.G."/>
            <person name="Hackl T."/>
        </authorList>
    </citation>
    <scope>NUCLEOTIDE SEQUENCE [LARGE SCALE GENOMIC DNA]</scope>
    <source>
        <strain evidence="1">Endo_mavirus</strain>
    </source>
</reference>
<evidence type="ECO:0000313" key="1">
    <source>
        <dbReference type="EMBL" id="API81726.1"/>
    </source>
</evidence>
<sequence>MSNNIKFQRRFNKEEKPEAVKLLTPEESNIYFKEEYGKINNLEVTNFLLTHDLNCKKIKCDEIKCLEMERLKRDFKALSSKVSNVQPLEVSGEVKQDLKLNQNNILSLDKGLKFVNELKAVKFKDDEGNDHYGLVKSEVEKISKLAGVNVELVKENNHLSDNLIPLLIKSIQSLSKRLDVLEKGGPSWND</sequence>
<organism evidence="1">
    <name type="scientific">Cafeteriavirus-dependent mavirus</name>
    <dbReference type="NCBI Taxonomy" id="1932923"/>
    <lineage>
        <taxon>Viruses</taxon>
        <taxon>Varidnaviria</taxon>
        <taxon>Bamfordvirae</taxon>
        <taxon>Preplasmiviricota</taxon>
        <taxon>Polisuviricotina</taxon>
        <taxon>Virophaviricetes</taxon>
        <taxon>Lavidavirales</taxon>
        <taxon>Maviroviridae</taxon>
        <taxon>Mavirus</taxon>
        <taxon>Mavirus cafeteriae</taxon>
    </lineage>
</organism>